<keyword evidence="2" id="KW-0413">Isomerase</keyword>
<protein>
    <recommendedName>
        <fullName evidence="5">Phosphoglycerate mutase</fullName>
    </recommendedName>
</protein>
<proteinExistence type="predicted"/>
<evidence type="ECO:0000313" key="3">
    <source>
        <dbReference type="EnsemblFungi" id="FOXG_13648P0"/>
    </source>
</evidence>
<dbReference type="PANTHER" id="PTHR48100">
    <property type="entry name" value="BROAD-SPECIFICITY PHOSPHATASE YOR283W-RELATED"/>
    <property type="match status" value="1"/>
</dbReference>
<dbReference type="Gene3D" id="3.40.50.1240">
    <property type="entry name" value="Phosphoglycerate mutase-like"/>
    <property type="match status" value="1"/>
</dbReference>
<name>A0A0D2YBH0_FUSOF</name>
<dbReference type="PANTHER" id="PTHR48100:SF1">
    <property type="entry name" value="HISTIDINE PHOSPHATASE FAMILY PROTEIN-RELATED"/>
    <property type="match status" value="1"/>
</dbReference>
<evidence type="ECO:0000313" key="4">
    <source>
        <dbReference type="Proteomes" id="UP000002489"/>
    </source>
</evidence>
<evidence type="ECO:0008006" key="5">
    <source>
        <dbReference type="Google" id="ProtNLM"/>
    </source>
</evidence>
<dbReference type="InterPro" id="IPR029033">
    <property type="entry name" value="His_PPase_superfam"/>
</dbReference>
<dbReference type="EnsemblFungi" id="FOXG_13648T0">
    <property type="protein sequence ID" value="FOXG_13648P0"/>
    <property type="gene ID" value="FOXG_13648"/>
</dbReference>
<dbReference type="InterPro" id="IPR001345">
    <property type="entry name" value="PG/BPGM_mutase_AS"/>
</dbReference>
<dbReference type="CDD" id="cd07067">
    <property type="entry name" value="HP_PGM_like"/>
    <property type="match status" value="1"/>
</dbReference>
<dbReference type="InterPro" id="IPR013078">
    <property type="entry name" value="His_Pase_superF_clade-1"/>
</dbReference>
<evidence type="ECO:0000256" key="2">
    <source>
        <dbReference type="ARBA" id="ARBA00023235"/>
    </source>
</evidence>
<dbReference type="Pfam" id="PF00300">
    <property type="entry name" value="His_Phos_1"/>
    <property type="match status" value="1"/>
</dbReference>
<accession>A0A0D2YBH0</accession>
<dbReference type="PROSITE" id="PS00175">
    <property type="entry name" value="PG_MUTASE"/>
    <property type="match status" value="1"/>
</dbReference>
<dbReference type="Proteomes" id="UP000002489">
    <property type="component" value="Unassembled WGS sequence"/>
</dbReference>
<reference evidence="4" key="1">
    <citation type="journal article" date="2012" name="Mol. Plant Microbe Interact.">
        <title>A highly conserved effector in Fusarium oxysporum is required for full virulence on Arabidopsis.</title>
        <authorList>
            <person name="Thatcher L.F."/>
            <person name="Gardiner D.M."/>
            <person name="Kazan K."/>
            <person name="Manners J."/>
        </authorList>
    </citation>
    <scope>NUCLEOTIDE SEQUENCE [LARGE SCALE GENOMIC DNA]</scope>
    <source>
        <strain evidence="4">Fo5176</strain>
    </source>
</reference>
<keyword evidence="1" id="KW-0324">Glycolysis</keyword>
<dbReference type="InterPro" id="IPR050275">
    <property type="entry name" value="PGM_Phosphatase"/>
</dbReference>
<sequence length="218" mass="24877">MTTIHILRHGQALHNVERGYPHRDPPLTDLGTRQARSVQQTIKIQPDLIIVSPMTRTIQTMYIVFRYLLHSTKTPVQVWPDLREAHDATCNKGISRKELADKFPNLDFSACPEKWDFPTHTPDDATVRAERVRRRLKDVARTGGYKNIMLVTHRGIAAFLVQGDRFSVCEHRSYRFATNEEVDKARHGVNVDTGLEQDFGPTVLIPAEKPKTRQGQSS</sequence>
<dbReference type="SMART" id="SM00855">
    <property type="entry name" value="PGAM"/>
    <property type="match status" value="1"/>
</dbReference>
<dbReference type="SUPFAM" id="SSF53254">
    <property type="entry name" value="Phosphoglycerate mutase-like"/>
    <property type="match status" value="1"/>
</dbReference>
<dbReference type="AlphaFoldDB" id="A0A0D2YBH0"/>
<dbReference type="GO" id="GO:0005737">
    <property type="term" value="C:cytoplasm"/>
    <property type="evidence" value="ECO:0007669"/>
    <property type="project" value="TreeGrafter"/>
</dbReference>
<organism evidence="3 4">
    <name type="scientific">Fusarium oxysporum (strain Fo5176)</name>
    <name type="common">Fusarium vascular wilt</name>
    <dbReference type="NCBI Taxonomy" id="660025"/>
    <lineage>
        <taxon>Eukaryota</taxon>
        <taxon>Fungi</taxon>
        <taxon>Dikarya</taxon>
        <taxon>Ascomycota</taxon>
        <taxon>Pezizomycotina</taxon>
        <taxon>Sordariomycetes</taxon>
        <taxon>Hypocreomycetidae</taxon>
        <taxon>Hypocreales</taxon>
        <taxon>Nectriaceae</taxon>
        <taxon>Fusarium</taxon>
        <taxon>Fusarium oxysporum species complex</taxon>
    </lineage>
</organism>
<reference evidence="3" key="2">
    <citation type="submission" date="2025-08" db="UniProtKB">
        <authorList>
            <consortium name="EnsemblFungi"/>
        </authorList>
    </citation>
    <scope>IDENTIFICATION</scope>
    <source>
        <strain evidence="3">4287 / CBS 123668 / FGSC 9935 / NRRL 34936</strain>
    </source>
</reference>
<evidence type="ECO:0000256" key="1">
    <source>
        <dbReference type="ARBA" id="ARBA00023152"/>
    </source>
</evidence>
<dbReference type="GO" id="GO:0016791">
    <property type="term" value="F:phosphatase activity"/>
    <property type="evidence" value="ECO:0007669"/>
    <property type="project" value="TreeGrafter"/>
</dbReference>